<proteinExistence type="predicted"/>
<feature type="region of interest" description="Disordered" evidence="1">
    <location>
        <begin position="14"/>
        <end position="33"/>
    </location>
</feature>
<organism evidence="3 4">
    <name type="scientific">Nocardioides oceani</name>
    <dbReference type="NCBI Taxonomy" id="3058369"/>
    <lineage>
        <taxon>Bacteria</taxon>
        <taxon>Bacillati</taxon>
        <taxon>Actinomycetota</taxon>
        <taxon>Actinomycetes</taxon>
        <taxon>Propionibacteriales</taxon>
        <taxon>Nocardioidaceae</taxon>
        <taxon>Nocardioides</taxon>
    </lineage>
</organism>
<dbReference type="RefSeq" id="WP_300954305.1">
    <property type="nucleotide sequence ID" value="NZ_JAUHJQ010000010.1"/>
</dbReference>
<feature type="chain" id="PRO_5046470033" evidence="2">
    <location>
        <begin position="16"/>
        <end position="138"/>
    </location>
</feature>
<protein>
    <submittedName>
        <fullName evidence="3">Uncharacterized protein</fullName>
    </submittedName>
</protein>
<comment type="caution">
    <text evidence="3">The sequence shown here is derived from an EMBL/GenBank/DDBJ whole genome shotgun (WGS) entry which is preliminary data.</text>
</comment>
<keyword evidence="4" id="KW-1185">Reference proteome</keyword>
<gene>
    <name evidence="3" type="ORF">QWY28_19410</name>
</gene>
<accession>A0ABT8FL82</accession>
<name>A0ABT8FL82_9ACTN</name>
<dbReference type="EMBL" id="JAUHJQ010000010">
    <property type="protein sequence ID" value="MDN4175142.1"/>
    <property type="molecule type" value="Genomic_DNA"/>
</dbReference>
<evidence type="ECO:0000256" key="2">
    <source>
        <dbReference type="SAM" id="SignalP"/>
    </source>
</evidence>
<feature type="signal peptide" evidence="2">
    <location>
        <begin position="1"/>
        <end position="15"/>
    </location>
</feature>
<evidence type="ECO:0000313" key="4">
    <source>
        <dbReference type="Proteomes" id="UP001168620"/>
    </source>
</evidence>
<sequence length="138" mass="14633">MVLSAAALVPAPAVASDGGTAEGAPPSSQVDNPVVAKKDPVLAIKDCEGASTAKIRVTVMSNGELEVVGVVWSSDEDVWAWKFKHNGDFSYMGEVKAKDADRSLRVVRFMADLAGTDEVFFRAENTSTGEVCKLTKNV</sequence>
<evidence type="ECO:0000256" key="1">
    <source>
        <dbReference type="SAM" id="MobiDB-lite"/>
    </source>
</evidence>
<reference evidence="3" key="1">
    <citation type="submission" date="2023-06" db="EMBL/GenBank/DDBJ databases">
        <title>Draft genome sequence of Nocardioides sp. SOB77.</title>
        <authorList>
            <person name="Zhang G."/>
        </authorList>
    </citation>
    <scope>NUCLEOTIDE SEQUENCE</scope>
    <source>
        <strain evidence="3">SOB77</strain>
    </source>
</reference>
<dbReference type="Proteomes" id="UP001168620">
    <property type="component" value="Unassembled WGS sequence"/>
</dbReference>
<keyword evidence="2" id="KW-0732">Signal</keyword>
<evidence type="ECO:0000313" key="3">
    <source>
        <dbReference type="EMBL" id="MDN4175142.1"/>
    </source>
</evidence>